<evidence type="ECO:0000313" key="1">
    <source>
        <dbReference type="EMBL" id="KUG15333.1"/>
    </source>
</evidence>
<organism evidence="1">
    <name type="scientific">hydrocarbon metagenome</name>
    <dbReference type="NCBI Taxonomy" id="938273"/>
    <lineage>
        <taxon>unclassified sequences</taxon>
        <taxon>metagenomes</taxon>
        <taxon>ecological metagenomes</taxon>
    </lineage>
</organism>
<sequence length="76" mass="8837">MERDVLAGVPFHDGRSEAAMSRVFRFQSHRRTGIFRNLTVLSEYDDEHFWYEPVEGIRDNGGSLSEGLHERDGHLF</sequence>
<accession>A0A0W8F394</accession>
<protein>
    <submittedName>
        <fullName evidence="1">Uncharacterized protein</fullName>
    </submittedName>
</protein>
<name>A0A0W8F394_9ZZZZ</name>
<proteinExistence type="predicted"/>
<comment type="caution">
    <text evidence="1">The sequence shown here is derived from an EMBL/GenBank/DDBJ whole genome shotgun (WGS) entry which is preliminary data.</text>
</comment>
<dbReference type="EMBL" id="LNQE01001563">
    <property type="protein sequence ID" value="KUG15333.1"/>
    <property type="molecule type" value="Genomic_DNA"/>
</dbReference>
<reference evidence="1" key="1">
    <citation type="journal article" date="2015" name="Proc. Natl. Acad. Sci. U.S.A.">
        <title>Networks of energetic and metabolic interactions define dynamics in microbial communities.</title>
        <authorList>
            <person name="Embree M."/>
            <person name="Liu J.K."/>
            <person name="Al-Bassam M.M."/>
            <person name="Zengler K."/>
        </authorList>
    </citation>
    <scope>NUCLEOTIDE SEQUENCE</scope>
</reference>
<gene>
    <name evidence="1" type="ORF">ASZ90_015009</name>
</gene>
<dbReference type="AlphaFoldDB" id="A0A0W8F394"/>